<proteinExistence type="predicted"/>
<name>A0ACB8FE79_9SAUR</name>
<comment type="caution">
    <text evidence="1">The sequence shown here is derived from an EMBL/GenBank/DDBJ whole genome shotgun (WGS) entry which is preliminary data.</text>
</comment>
<evidence type="ECO:0000313" key="2">
    <source>
        <dbReference type="Proteomes" id="UP000827872"/>
    </source>
</evidence>
<dbReference type="Proteomes" id="UP000827872">
    <property type="component" value="Linkage Group LG09"/>
</dbReference>
<sequence length="143" mass="15441">MYSVRFGTNVRSGKGGIKCLACDFVYGTKWEFNRHLKNKHGLKLIELDGEIKWESTAEISGETATQYLQITETEDAQGTEAAVAALQDLQYTTENGGQLEPTAVNILQQIIDLGSEPHDAAAVASMVAMAPGTVTVVKQVTLP</sequence>
<accession>A0ACB8FE79</accession>
<evidence type="ECO:0000313" key="1">
    <source>
        <dbReference type="EMBL" id="KAH8003590.1"/>
    </source>
</evidence>
<protein>
    <submittedName>
        <fullName evidence="1">Uncharacterized protein</fullName>
    </submittedName>
</protein>
<keyword evidence="2" id="KW-1185">Reference proteome</keyword>
<gene>
    <name evidence="1" type="ORF">K3G42_021026</name>
</gene>
<organism evidence="1 2">
    <name type="scientific">Sphaerodactylus townsendi</name>
    <dbReference type="NCBI Taxonomy" id="933632"/>
    <lineage>
        <taxon>Eukaryota</taxon>
        <taxon>Metazoa</taxon>
        <taxon>Chordata</taxon>
        <taxon>Craniata</taxon>
        <taxon>Vertebrata</taxon>
        <taxon>Euteleostomi</taxon>
        <taxon>Lepidosauria</taxon>
        <taxon>Squamata</taxon>
        <taxon>Bifurcata</taxon>
        <taxon>Gekkota</taxon>
        <taxon>Sphaerodactylidae</taxon>
        <taxon>Sphaerodactylus</taxon>
    </lineage>
</organism>
<dbReference type="EMBL" id="CM037622">
    <property type="protein sequence ID" value="KAH8003590.1"/>
    <property type="molecule type" value="Genomic_DNA"/>
</dbReference>
<reference evidence="1" key="1">
    <citation type="submission" date="2021-08" db="EMBL/GenBank/DDBJ databases">
        <title>The first chromosome-level gecko genome reveals the dynamic sex chromosomes of Neotropical dwarf geckos (Sphaerodactylidae: Sphaerodactylus).</title>
        <authorList>
            <person name="Pinto B.J."/>
            <person name="Keating S.E."/>
            <person name="Gamble T."/>
        </authorList>
    </citation>
    <scope>NUCLEOTIDE SEQUENCE</scope>
    <source>
        <strain evidence="1">TG3544</strain>
    </source>
</reference>